<keyword evidence="2" id="KW-1003">Cell membrane</keyword>
<dbReference type="Pfam" id="PF00672">
    <property type="entry name" value="HAMP"/>
    <property type="match status" value="1"/>
</dbReference>
<keyword evidence="4" id="KW-0808">Transferase</keyword>
<evidence type="ECO:0000259" key="8">
    <source>
        <dbReference type="PROSITE" id="PS50885"/>
    </source>
</evidence>
<evidence type="ECO:0000313" key="9">
    <source>
        <dbReference type="EMBL" id="BBI31886.1"/>
    </source>
</evidence>
<dbReference type="RefSeq" id="WP_130606012.1">
    <property type="nucleotide sequence ID" value="NZ_AP019400.1"/>
</dbReference>
<evidence type="ECO:0000256" key="2">
    <source>
        <dbReference type="ARBA" id="ARBA00022475"/>
    </source>
</evidence>
<protein>
    <recommendedName>
        <fullName evidence="8">HAMP domain-containing protein</fullName>
    </recommendedName>
</protein>
<keyword evidence="7" id="KW-1133">Transmembrane helix</keyword>
<evidence type="ECO:0000256" key="4">
    <source>
        <dbReference type="ARBA" id="ARBA00022679"/>
    </source>
</evidence>
<dbReference type="InterPro" id="IPR003594">
    <property type="entry name" value="HATPase_dom"/>
</dbReference>
<dbReference type="InterPro" id="IPR036890">
    <property type="entry name" value="HATPase_C_sf"/>
</dbReference>
<dbReference type="Pfam" id="PF06580">
    <property type="entry name" value="His_kinase"/>
    <property type="match status" value="1"/>
</dbReference>
<evidence type="ECO:0000313" key="10">
    <source>
        <dbReference type="Proteomes" id="UP000289856"/>
    </source>
</evidence>
<keyword evidence="6 7" id="KW-0472">Membrane</keyword>
<keyword evidence="10" id="KW-1185">Reference proteome</keyword>
<evidence type="ECO:0000256" key="6">
    <source>
        <dbReference type="ARBA" id="ARBA00023136"/>
    </source>
</evidence>
<comment type="subcellular location">
    <subcellularLocation>
        <location evidence="1">Cell membrane</location>
        <topology evidence="1">Multi-pass membrane protein</topology>
    </subcellularLocation>
</comment>
<keyword evidence="3" id="KW-0597">Phosphoprotein</keyword>
<dbReference type="Gene3D" id="3.30.565.10">
    <property type="entry name" value="Histidine kinase-like ATPase, C-terminal domain"/>
    <property type="match status" value="1"/>
</dbReference>
<dbReference type="CDD" id="cd06225">
    <property type="entry name" value="HAMP"/>
    <property type="match status" value="1"/>
</dbReference>
<reference evidence="9 10" key="1">
    <citation type="submission" date="2019-01" db="EMBL/GenBank/DDBJ databases">
        <title>Complete genome sequence of Cohnella hallensis HS21 isolated from Korean fir (Abies koreana) rhizospheric soil.</title>
        <authorList>
            <person name="Jiang L."/>
            <person name="Kang S.W."/>
            <person name="Kim S."/>
            <person name="Jung J."/>
            <person name="Kim C.Y."/>
            <person name="Kim D.H."/>
            <person name="Kim S.W."/>
            <person name="Lee J."/>
        </authorList>
    </citation>
    <scope>NUCLEOTIDE SEQUENCE [LARGE SCALE GENOMIC DNA]</scope>
    <source>
        <strain evidence="9 10">HS21</strain>
    </source>
</reference>
<dbReference type="Gene3D" id="6.10.340.10">
    <property type="match status" value="1"/>
</dbReference>
<dbReference type="InterPro" id="IPR010559">
    <property type="entry name" value="Sig_transdc_His_kin_internal"/>
</dbReference>
<proteinExistence type="predicted"/>
<dbReference type="PANTHER" id="PTHR34220">
    <property type="entry name" value="SENSOR HISTIDINE KINASE YPDA"/>
    <property type="match status" value="1"/>
</dbReference>
<dbReference type="PANTHER" id="PTHR34220:SF7">
    <property type="entry name" value="SENSOR HISTIDINE KINASE YPDA"/>
    <property type="match status" value="1"/>
</dbReference>
<keyword evidence="7" id="KW-0812">Transmembrane</keyword>
<evidence type="ECO:0000256" key="3">
    <source>
        <dbReference type="ARBA" id="ARBA00022553"/>
    </source>
</evidence>
<feature type="transmembrane region" description="Helical" evidence="7">
    <location>
        <begin position="7"/>
        <end position="27"/>
    </location>
</feature>
<dbReference type="SMART" id="SM00304">
    <property type="entry name" value="HAMP"/>
    <property type="match status" value="1"/>
</dbReference>
<feature type="transmembrane region" description="Helical" evidence="7">
    <location>
        <begin position="281"/>
        <end position="300"/>
    </location>
</feature>
<feature type="domain" description="HAMP" evidence="8">
    <location>
        <begin position="302"/>
        <end position="354"/>
    </location>
</feature>
<gene>
    <name evidence="9" type="ORF">KCTCHS21_12850</name>
</gene>
<dbReference type="Proteomes" id="UP000289856">
    <property type="component" value="Chromosome"/>
</dbReference>
<dbReference type="OrthoDB" id="759642at2"/>
<dbReference type="KEGG" id="cohn:KCTCHS21_12850"/>
<dbReference type="InterPro" id="IPR050640">
    <property type="entry name" value="Bact_2-comp_sensor_kinase"/>
</dbReference>
<organism evidence="9 10">
    <name type="scientific">Cohnella abietis</name>
    <dbReference type="NCBI Taxonomy" id="2507935"/>
    <lineage>
        <taxon>Bacteria</taxon>
        <taxon>Bacillati</taxon>
        <taxon>Bacillota</taxon>
        <taxon>Bacilli</taxon>
        <taxon>Bacillales</taxon>
        <taxon>Paenibacillaceae</taxon>
        <taxon>Cohnella</taxon>
    </lineage>
</organism>
<dbReference type="SUPFAM" id="SSF158472">
    <property type="entry name" value="HAMP domain-like"/>
    <property type="match status" value="1"/>
</dbReference>
<dbReference type="SUPFAM" id="SSF55874">
    <property type="entry name" value="ATPase domain of HSP90 chaperone/DNA topoisomerase II/histidine kinase"/>
    <property type="match status" value="1"/>
</dbReference>
<dbReference type="InterPro" id="IPR003660">
    <property type="entry name" value="HAMP_dom"/>
</dbReference>
<name>A0A3T1D1B8_9BACL</name>
<evidence type="ECO:0000256" key="1">
    <source>
        <dbReference type="ARBA" id="ARBA00004651"/>
    </source>
</evidence>
<evidence type="ECO:0000256" key="7">
    <source>
        <dbReference type="SAM" id="Phobius"/>
    </source>
</evidence>
<dbReference type="GO" id="GO:0000155">
    <property type="term" value="F:phosphorelay sensor kinase activity"/>
    <property type="evidence" value="ECO:0007669"/>
    <property type="project" value="InterPro"/>
</dbReference>
<dbReference type="Pfam" id="PF02518">
    <property type="entry name" value="HATPase_c"/>
    <property type="match status" value="1"/>
</dbReference>
<sequence length="586" mass="68386">MTLRMKVILGFCVMTIPLVCFLIYTNYYSSKVVREQVANFNSGLLTLYGDQIDQTLANDNSFLYKLATQEPLVRSLIYNLNNEDEYSLTRAAVSNKLYTDATYYNSFDVLFAYVPNNRDLIVAQLSQKSYGEEVQIQSFLRELFTDDGKTENHEAYDIRWTNCQIGDDQFLLRIVRTDTNTYIGALIKNSDLMRPLQVISKERNINSYFLRNDGQWIDSVLPDASDQVTAAIRNGRNAYQTVKGHEKYLLVYHRMKLSDLVLTIMIPENEMLQQVPLFQRITYVIPFVAGALLLIFLMYLQKLVIKPMQHLIKGMRQIGKGNLDARLSTRGSLEFTLIDDTFNNMVSQIQDLKIHVYEEEIRSHKAELKQLQLQLNPHFLFNSLNIIYNLAETKKYDLIQQMSRHMVSYLRFFAHLRDNHITVQDEMNNVDHYMQIQKLRFPKHLEYEWRVEEAVMAFPIPPLLIQPFVENAIKHGFSTKDNVFRINVHAGVRLQPDRECDYCEIRIEDNGRGLPSELTDNLAERLEDRTFTDEHIGIWNVYNQLKMMYRGEAEMVFTNLVPHGARVTIRIPMYKDDREGGKAVDV</sequence>
<keyword evidence="5" id="KW-0418">Kinase</keyword>
<evidence type="ECO:0000256" key="5">
    <source>
        <dbReference type="ARBA" id="ARBA00022777"/>
    </source>
</evidence>
<dbReference type="AlphaFoldDB" id="A0A3T1D1B8"/>
<dbReference type="GO" id="GO:0005886">
    <property type="term" value="C:plasma membrane"/>
    <property type="evidence" value="ECO:0007669"/>
    <property type="project" value="UniProtKB-SubCell"/>
</dbReference>
<dbReference type="PROSITE" id="PS50885">
    <property type="entry name" value="HAMP"/>
    <property type="match status" value="1"/>
</dbReference>
<dbReference type="EMBL" id="AP019400">
    <property type="protein sequence ID" value="BBI31886.1"/>
    <property type="molecule type" value="Genomic_DNA"/>
</dbReference>
<accession>A0A3T1D1B8</accession>